<comment type="caution">
    <text evidence="1">The sequence shown here is derived from an EMBL/GenBank/DDBJ whole genome shotgun (WGS) entry which is preliminary data.</text>
</comment>
<dbReference type="InterPro" id="IPR010148">
    <property type="entry name" value="CRISPR-assoc_prot_CT1975"/>
</dbReference>
<organism evidence="1 2">
    <name type="scientific">Leptospira noguchii serovar Autumnalis str. ZUN142</name>
    <dbReference type="NCBI Taxonomy" id="1085540"/>
    <lineage>
        <taxon>Bacteria</taxon>
        <taxon>Pseudomonadati</taxon>
        <taxon>Spirochaetota</taxon>
        <taxon>Spirochaetia</taxon>
        <taxon>Leptospirales</taxon>
        <taxon>Leptospiraceae</taxon>
        <taxon>Leptospira</taxon>
    </lineage>
</organism>
<dbReference type="AlphaFoldDB" id="M6U3I8"/>
<protein>
    <submittedName>
        <fullName evidence="1">CRISPR-associated protein Cas7/Cse4/CasC, subtype TIGR01869</fullName>
    </submittedName>
</protein>
<sequence length="379" mass="42660">MLIEIHMLQNHVPSNLNRDDTGSVKDCTFGGVPRARISSQCLKRSIRVSDFFENELKEYLSDRTKYLPEEIEIGLKEKYNPEKSAEIAKKIQGIGSSSDDAKTKKKPNEKEKAFKKTSQLIFFGKNEVKLIIENLLKREDLEKLNTKELSSLVHEIITENKIKPVDVALFGRMTTLEKFEEVTASCQVAHAISVNKHNVEFDYFTAVDDLQKKYEPNLQGSSHLSETELSSACFYKYFSIDYNSFVSTIGNDKKLAQLAISALIKAATLSNPSGKQNSTAAHNPPHFIGIEIKDKKVPVNLANAFIKPITPDNKLSLNDKAIEALAKYAKKNREAFSLPMKDQAHFIFTEEKGLGGEFSDHAFSKLDDLIQWLEKHTGA</sequence>
<dbReference type="Proteomes" id="UP000012153">
    <property type="component" value="Unassembled WGS sequence"/>
</dbReference>
<dbReference type="RefSeq" id="WP_004441709.1">
    <property type="nucleotide sequence ID" value="NZ_AHOP02000060.1"/>
</dbReference>
<evidence type="ECO:0000313" key="2">
    <source>
        <dbReference type="Proteomes" id="UP000012153"/>
    </source>
</evidence>
<gene>
    <name evidence="1" type="primary">cas7</name>
    <name evidence="1" type="ORF">LEP1GSC186_3679</name>
</gene>
<proteinExistence type="predicted"/>
<dbReference type="NCBIfam" id="TIGR01869">
    <property type="entry name" value="casC_Cse4"/>
    <property type="match status" value="1"/>
</dbReference>
<accession>M6U3I8</accession>
<dbReference type="EMBL" id="AHOP02000060">
    <property type="protein sequence ID" value="EMO39040.1"/>
    <property type="molecule type" value="Genomic_DNA"/>
</dbReference>
<evidence type="ECO:0000313" key="1">
    <source>
        <dbReference type="EMBL" id="EMO39040.1"/>
    </source>
</evidence>
<dbReference type="Pfam" id="PF09344">
    <property type="entry name" value="Cas_CT1975"/>
    <property type="match status" value="1"/>
</dbReference>
<name>M6U3I8_9LEPT</name>
<reference evidence="1 2" key="1">
    <citation type="submission" date="2013-01" db="EMBL/GenBank/DDBJ databases">
        <authorList>
            <person name="Harkins D.M."/>
            <person name="Durkin A.S."/>
            <person name="Brinkac L.M."/>
            <person name="Haft D.H."/>
            <person name="Selengut J.D."/>
            <person name="Sanka R."/>
            <person name="DePew J."/>
            <person name="Purushe J."/>
            <person name="Matthias M.A."/>
            <person name="Vinetz J.M."/>
            <person name="Sutton G.G."/>
            <person name="Nierman W.C."/>
            <person name="Fouts D.E."/>
        </authorList>
    </citation>
    <scope>NUCLEOTIDE SEQUENCE [LARGE SCALE GENOMIC DNA]</scope>
    <source>
        <strain evidence="1 2">ZUN142</strain>
    </source>
</reference>